<sequence>MNTGKKHWNSFTSDYFLDASQVIDDLQANGFIRVDTVRMRKLLDNELTCHRCSNNFTTMPKLKQHLLMHIS</sequence>
<protein>
    <recommendedName>
        <fullName evidence="3">C2H2-type domain-containing protein</fullName>
    </recommendedName>
</protein>
<gene>
    <name evidence="4" type="ORF">BYL167_LOCUS59584</name>
    <name evidence="5" type="ORF">GIL414_LOCUS67506</name>
</gene>
<dbReference type="GO" id="GO:0000012">
    <property type="term" value="P:single strand break repair"/>
    <property type="evidence" value="ECO:0007669"/>
    <property type="project" value="TreeGrafter"/>
</dbReference>
<dbReference type="Proteomes" id="UP000681967">
    <property type="component" value="Unassembled WGS sequence"/>
</dbReference>
<dbReference type="EMBL" id="CAJOBJ010326088">
    <property type="protein sequence ID" value="CAF5175395.1"/>
    <property type="molecule type" value="Genomic_DNA"/>
</dbReference>
<keyword evidence="2" id="KW-0479">Metal-binding</keyword>
<dbReference type="GO" id="GO:0005634">
    <property type="term" value="C:nucleus"/>
    <property type="evidence" value="ECO:0007669"/>
    <property type="project" value="TreeGrafter"/>
</dbReference>
<organism evidence="4 6">
    <name type="scientific">Rotaria magnacalcarata</name>
    <dbReference type="NCBI Taxonomy" id="392030"/>
    <lineage>
        <taxon>Eukaryota</taxon>
        <taxon>Metazoa</taxon>
        <taxon>Spiralia</taxon>
        <taxon>Gnathifera</taxon>
        <taxon>Rotifera</taxon>
        <taxon>Eurotatoria</taxon>
        <taxon>Bdelloidea</taxon>
        <taxon>Philodinida</taxon>
        <taxon>Philodinidae</taxon>
        <taxon>Rotaria</taxon>
    </lineage>
</organism>
<dbReference type="InterPro" id="IPR032566">
    <property type="entry name" value="Znf-C2HE"/>
</dbReference>
<proteinExistence type="predicted"/>
<evidence type="ECO:0000313" key="5">
    <source>
        <dbReference type="EMBL" id="CAF5175395.1"/>
    </source>
</evidence>
<dbReference type="GO" id="GO:0003725">
    <property type="term" value="F:double-stranded RNA binding"/>
    <property type="evidence" value="ECO:0007669"/>
    <property type="project" value="TreeGrafter"/>
</dbReference>
<dbReference type="PANTHER" id="PTHR12486:SF4">
    <property type="entry name" value="APRATAXIN"/>
    <property type="match status" value="1"/>
</dbReference>
<dbReference type="GO" id="GO:1990165">
    <property type="term" value="F:single-strand break-containing DNA binding"/>
    <property type="evidence" value="ECO:0007669"/>
    <property type="project" value="TreeGrafter"/>
</dbReference>
<evidence type="ECO:0000313" key="6">
    <source>
        <dbReference type="Proteomes" id="UP000681967"/>
    </source>
</evidence>
<dbReference type="Proteomes" id="UP000681720">
    <property type="component" value="Unassembled WGS sequence"/>
</dbReference>
<evidence type="ECO:0000256" key="2">
    <source>
        <dbReference type="PROSITE-ProRule" id="PRU00042"/>
    </source>
</evidence>
<dbReference type="GO" id="GO:0033699">
    <property type="term" value="F:DNA 5'-adenosine monophosphate hydrolase activity"/>
    <property type="evidence" value="ECO:0007669"/>
    <property type="project" value="TreeGrafter"/>
</dbReference>
<evidence type="ECO:0000259" key="3">
    <source>
        <dbReference type="PROSITE" id="PS50157"/>
    </source>
</evidence>
<dbReference type="InterPro" id="IPR036265">
    <property type="entry name" value="HIT-like_sf"/>
</dbReference>
<comment type="caution">
    <text evidence="4">The sequence shown here is derived from an EMBL/GenBank/DDBJ whole genome shotgun (WGS) entry which is preliminary data.</text>
</comment>
<feature type="domain" description="C2H2-type" evidence="3">
    <location>
        <begin position="47"/>
        <end position="71"/>
    </location>
</feature>
<keyword evidence="1" id="KW-0378">Hydrolase</keyword>
<dbReference type="GO" id="GO:0030983">
    <property type="term" value="F:mismatched DNA binding"/>
    <property type="evidence" value="ECO:0007669"/>
    <property type="project" value="TreeGrafter"/>
</dbReference>
<reference evidence="4" key="1">
    <citation type="submission" date="2021-02" db="EMBL/GenBank/DDBJ databases">
        <authorList>
            <person name="Nowell W R."/>
        </authorList>
    </citation>
    <scope>NUCLEOTIDE SEQUENCE</scope>
</reference>
<accession>A0A8S3E8H0</accession>
<keyword evidence="2" id="KW-0862">Zinc</keyword>
<dbReference type="PROSITE" id="PS50157">
    <property type="entry name" value="ZINC_FINGER_C2H2_2"/>
    <property type="match status" value="1"/>
</dbReference>
<name>A0A8S3E8H0_9BILA</name>
<dbReference type="InterPro" id="IPR013087">
    <property type="entry name" value="Znf_C2H2_type"/>
</dbReference>
<dbReference type="Pfam" id="PF16278">
    <property type="entry name" value="zf-C2HE"/>
    <property type="match status" value="1"/>
</dbReference>
<dbReference type="EMBL" id="CAJOBH010228899">
    <property type="protein sequence ID" value="CAF5063388.1"/>
    <property type="molecule type" value="Genomic_DNA"/>
</dbReference>
<evidence type="ECO:0000256" key="1">
    <source>
        <dbReference type="ARBA" id="ARBA00022801"/>
    </source>
</evidence>
<dbReference type="Gene3D" id="3.30.428.10">
    <property type="entry name" value="HIT-like"/>
    <property type="match status" value="1"/>
</dbReference>
<dbReference type="GO" id="GO:0008270">
    <property type="term" value="F:zinc ion binding"/>
    <property type="evidence" value="ECO:0007669"/>
    <property type="project" value="UniProtKB-KW"/>
</dbReference>
<evidence type="ECO:0000313" key="4">
    <source>
        <dbReference type="EMBL" id="CAF5063388.1"/>
    </source>
</evidence>
<dbReference type="PROSITE" id="PS00028">
    <property type="entry name" value="ZINC_FINGER_C2H2_1"/>
    <property type="match status" value="1"/>
</dbReference>
<dbReference type="GO" id="GO:0003697">
    <property type="term" value="F:single-stranded DNA binding"/>
    <property type="evidence" value="ECO:0007669"/>
    <property type="project" value="TreeGrafter"/>
</dbReference>
<keyword evidence="2" id="KW-0863">Zinc-finger</keyword>
<dbReference type="PANTHER" id="PTHR12486">
    <property type="entry name" value="APRATAXIN-RELATED"/>
    <property type="match status" value="1"/>
</dbReference>
<dbReference type="AlphaFoldDB" id="A0A8S3E8H0"/>